<evidence type="ECO:0000313" key="2">
    <source>
        <dbReference type="Proteomes" id="UP001227101"/>
    </source>
</evidence>
<evidence type="ECO:0008006" key="3">
    <source>
        <dbReference type="Google" id="ProtNLM"/>
    </source>
</evidence>
<reference evidence="1 2" key="1">
    <citation type="submission" date="2023-06" db="EMBL/GenBank/DDBJ databases">
        <authorList>
            <person name="Oyuntsetseg B."/>
            <person name="Kim S.B."/>
        </authorList>
    </citation>
    <scope>NUCLEOTIDE SEQUENCE [LARGE SCALE GENOMIC DNA]</scope>
    <source>
        <strain evidence="1 2">2-2</strain>
    </source>
</reference>
<dbReference type="Proteomes" id="UP001227101">
    <property type="component" value="Chromosome"/>
</dbReference>
<name>A0ABY8XIW6_9PSEU</name>
<protein>
    <recommendedName>
        <fullName evidence="3">Excreted virulence factor EspC (Type VII ESX diderm)</fullName>
    </recommendedName>
</protein>
<dbReference type="EMBL" id="CP127173">
    <property type="protein sequence ID" value="WIV55525.1"/>
    <property type="molecule type" value="Genomic_DNA"/>
</dbReference>
<keyword evidence="2" id="KW-1185">Reference proteome</keyword>
<proteinExistence type="predicted"/>
<evidence type="ECO:0000313" key="1">
    <source>
        <dbReference type="EMBL" id="WIV55525.1"/>
    </source>
</evidence>
<organism evidence="1 2">
    <name type="scientific">Amycolatopsis nalaikhensis</name>
    <dbReference type="NCBI Taxonomy" id="715472"/>
    <lineage>
        <taxon>Bacteria</taxon>
        <taxon>Bacillati</taxon>
        <taxon>Actinomycetota</taxon>
        <taxon>Actinomycetes</taxon>
        <taxon>Pseudonocardiales</taxon>
        <taxon>Pseudonocardiaceae</taxon>
        <taxon>Amycolatopsis</taxon>
    </lineage>
</organism>
<gene>
    <name evidence="1" type="ORF">QP939_43030</name>
</gene>
<dbReference type="RefSeq" id="WP_285452533.1">
    <property type="nucleotide sequence ID" value="NZ_CP127173.1"/>
</dbReference>
<sequence>MSGFATDPAALEELARRLEEAAEDHARTAAEVASAGAADLGAVAVSGAFASLTGGWADRIRAVERDFAAAAGSVRAAAKVYRAADADAAEELGRADG</sequence>
<accession>A0ABY8XIW6</accession>